<proteinExistence type="predicted"/>
<protein>
    <recommendedName>
        <fullName evidence="6">Lipoprotein</fullName>
    </recommendedName>
</protein>
<evidence type="ECO:0000313" key="2">
    <source>
        <dbReference type="EMBL" id="MBB6018897.1"/>
    </source>
</evidence>
<evidence type="ECO:0000256" key="1">
    <source>
        <dbReference type="SAM" id="SignalP"/>
    </source>
</evidence>
<name>A0A5C4XEN7_9DEIO</name>
<keyword evidence="5" id="KW-1185">Reference proteome</keyword>
<accession>A0A5C4XEN7</accession>
<evidence type="ECO:0000313" key="5">
    <source>
        <dbReference type="Proteomes" id="UP000629870"/>
    </source>
</evidence>
<feature type="signal peptide" evidence="1">
    <location>
        <begin position="1"/>
        <end position="19"/>
    </location>
</feature>
<evidence type="ECO:0000313" key="3">
    <source>
        <dbReference type="EMBL" id="TNM61977.1"/>
    </source>
</evidence>
<reference evidence="3 4" key="1">
    <citation type="submission" date="2019-06" db="EMBL/GenBank/DDBJ databases">
        <title>Genome sequence of Deinococcus radiopugnans ATCC 19172.</title>
        <authorList>
            <person name="Maclea K.S."/>
            <person name="Maynard C.R."/>
        </authorList>
    </citation>
    <scope>NUCLEOTIDE SEQUENCE [LARGE SCALE GENOMIC DNA]</scope>
    <source>
        <strain evidence="3 4">ATCC 19172</strain>
    </source>
</reference>
<dbReference type="Proteomes" id="UP000629870">
    <property type="component" value="Unassembled WGS sequence"/>
</dbReference>
<dbReference type="AlphaFoldDB" id="A0A5C4XEN7"/>
<evidence type="ECO:0000313" key="4">
    <source>
        <dbReference type="Proteomes" id="UP000313988"/>
    </source>
</evidence>
<gene>
    <name evidence="3" type="ORF">FHR04_20490</name>
    <name evidence="2" type="ORF">HNQ04_004179</name>
</gene>
<evidence type="ECO:0008006" key="6">
    <source>
        <dbReference type="Google" id="ProtNLM"/>
    </source>
</evidence>
<feature type="chain" id="PRO_5023009195" description="Lipoprotein" evidence="1">
    <location>
        <begin position="20"/>
        <end position="175"/>
    </location>
</feature>
<dbReference type="RefSeq" id="WP_139405030.1">
    <property type="nucleotide sequence ID" value="NZ_JACHEW010000051.1"/>
</dbReference>
<dbReference type="PROSITE" id="PS51257">
    <property type="entry name" value="PROKAR_LIPOPROTEIN"/>
    <property type="match status" value="1"/>
</dbReference>
<keyword evidence="1" id="KW-0732">Signal</keyword>
<dbReference type="OrthoDB" id="9978269at2"/>
<dbReference type="EMBL" id="JACHEW010000051">
    <property type="protein sequence ID" value="MBB6018897.1"/>
    <property type="molecule type" value="Genomic_DNA"/>
</dbReference>
<comment type="caution">
    <text evidence="3">The sequence shown here is derived from an EMBL/GenBank/DDBJ whole genome shotgun (WGS) entry which is preliminary data.</text>
</comment>
<organism evidence="3 4">
    <name type="scientific">Deinococcus radiopugnans ATCC 19172</name>
    <dbReference type="NCBI Taxonomy" id="585398"/>
    <lineage>
        <taxon>Bacteria</taxon>
        <taxon>Thermotogati</taxon>
        <taxon>Deinococcota</taxon>
        <taxon>Deinococci</taxon>
        <taxon>Deinococcales</taxon>
        <taxon>Deinococcaceae</taxon>
        <taxon>Deinococcus</taxon>
    </lineage>
</organism>
<reference evidence="2 5" key="2">
    <citation type="submission" date="2020-08" db="EMBL/GenBank/DDBJ databases">
        <title>Genomic Encyclopedia of Type Strains, Phase IV (KMG-IV): sequencing the most valuable type-strain genomes for metagenomic binning, comparative biology and taxonomic classification.</title>
        <authorList>
            <person name="Goeker M."/>
        </authorList>
    </citation>
    <scope>NUCLEOTIDE SEQUENCE [LARGE SCALE GENOMIC DNA]</scope>
    <source>
        <strain evidence="2 5">DSM 12027</strain>
    </source>
</reference>
<dbReference type="Proteomes" id="UP000313988">
    <property type="component" value="Unassembled WGS sequence"/>
</dbReference>
<sequence length="175" mass="17369">MKFTLLMVAALGLLGCADAAGTEVRLGLQGALLPAQAASAGVDATELRGLAGVHVSAQGPVGTRGVLLRGTLEGNFGLGSAKPNVLLDLTLLRAGGPLGTGTAYYGAGLGSGVSFDMTGTDASLPAFIFSPIRLANVHGVVGWNAGNVSVEALARLSLTPAFGLKLSVPVSASTR</sequence>
<dbReference type="EMBL" id="VDMO01000052">
    <property type="protein sequence ID" value="TNM61977.1"/>
    <property type="molecule type" value="Genomic_DNA"/>
</dbReference>